<evidence type="ECO:0000256" key="1">
    <source>
        <dbReference type="ARBA" id="ARBA00022617"/>
    </source>
</evidence>
<dbReference type="PANTHER" id="PTHR35008">
    <property type="entry name" value="BLL4482 PROTEIN-RELATED"/>
    <property type="match status" value="1"/>
</dbReference>
<accession>A0A645AI77</accession>
<dbReference type="GO" id="GO:0046872">
    <property type="term" value="F:metal ion binding"/>
    <property type="evidence" value="ECO:0007669"/>
    <property type="project" value="UniProtKB-KW"/>
</dbReference>
<name>A0A645AI77_9ZZZZ</name>
<dbReference type="InterPro" id="IPR009056">
    <property type="entry name" value="Cyt_c-like_dom"/>
</dbReference>
<reference evidence="5" key="1">
    <citation type="submission" date="2019-08" db="EMBL/GenBank/DDBJ databases">
        <authorList>
            <person name="Kucharzyk K."/>
            <person name="Murdoch R.W."/>
            <person name="Higgins S."/>
            <person name="Loffler F."/>
        </authorList>
    </citation>
    <scope>NUCLEOTIDE SEQUENCE</scope>
</reference>
<dbReference type="GO" id="GO:0009055">
    <property type="term" value="F:electron transfer activity"/>
    <property type="evidence" value="ECO:0007669"/>
    <property type="project" value="InterPro"/>
</dbReference>
<dbReference type="GO" id="GO:0020037">
    <property type="term" value="F:heme binding"/>
    <property type="evidence" value="ECO:0007669"/>
    <property type="project" value="InterPro"/>
</dbReference>
<protein>
    <submittedName>
        <fullName evidence="5">Alcohol dehydrogenase (Quinone), cytochrome c subunit</fullName>
        <ecNumber evidence="5">1.1.5.5</ecNumber>
    </submittedName>
</protein>
<evidence type="ECO:0000313" key="5">
    <source>
        <dbReference type="EMBL" id="MPM50563.1"/>
    </source>
</evidence>
<evidence type="ECO:0000259" key="4">
    <source>
        <dbReference type="PROSITE" id="PS51007"/>
    </source>
</evidence>
<evidence type="ECO:0000256" key="2">
    <source>
        <dbReference type="ARBA" id="ARBA00022723"/>
    </source>
</evidence>
<dbReference type="Pfam" id="PF00034">
    <property type="entry name" value="Cytochrom_C"/>
    <property type="match status" value="1"/>
</dbReference>
<dbReference type="PROSITE" id="PS51007">
    <property type="entry name" value="CYTC"/>
    <property type="match status" value="2"/>
</dbReference>
<keyword evidence="5" id="KW-0560">Oxidoreductase</keyword>
<dbReference type="SUPFAM" id="SSF46626">
    <property type="entry name" value="Cytochrome c"/>
    <property type="match status" value="2"/>
</dbReference>
<proteinExistence type="predicted"/>
<dbReference type="AlphaFoldDB" id="A0A645AI77"/>
<dbReference type="PANTHER" id="PTHR35008:SF4">
    <property type="entry name" value="BLL4482 PROTEIN"/>
    <property type="match status" value="1"/>
</dbReference>
<organism evidence="5">
    <name type="scientific">bioreactor metagenome</name>
    <dbReference type="NCBI Taxonomy" id="1076179"/>
    <lineage>
        <taxon>unclassified sequences</taxon>
        <taxon>metagenomes</taxon>
        <taxon>ecological metagenomes</taxon>
    </lineage>
</organism>
<dbReference type="EMBL" id="VSSQ01013021">
    <property type="protein sequence ID" value="MPM50563.1"/>
    <property type="molecule type" value="Genomic_DNA"/>
</dbReference>
<feature type="domain" description="Cytochrome c" evidence="4">
    <location>
        <begin position="158"/>
        <end position="248"/>
    </location>
</feature>
<evidence type="ECO:0000256" key="3">
    <source>
        <dbReference type="ARBA" id="ARBA00023004"/>
    </source>
</evidence>
<dbReference type="Gene3D" id="1.10.760.10">
    <property type="entry name" value="Cytochrome c-like domain"/>
    <property type="match status" value="2"/>
</dbReference>
<dbReference type="InterPro" id="IPR036909">
    <property type="entry name" value="Cyt_c-like_dom_sf"/>
</dbReference>
<dbReference type="GO" id="GO:0016491">
    <property type="term" value="F:oxidoreductase activity"/>
    <property type="evidence" value="ECO:0007669"/>
    <property type="project" value="UniProtKB-KW"/>
</dbReference>
<keyword evidence="3" id="KW-0408">Iron</keyword>
<comment type="caution">
    <text evidence="5">The sequence shown here is derived from an EMBL/GenBank/DDBJ whole genome shotgun (WGS) entry which is preliminary data.</text>
</comment>
<sequence>MDFPFNTQWALAGWRALFFRPTAFESQPQQSADWNRGAYLVQGLGHCAACHTPRNVLGATQEGAAFRGGLIPVQNWYAPALNAPSQAGVADWPVQDVQRLLKVGVSPHGTVSGPMAEVVFRSTQYLNGDDLRAMATYLRALPQQQAAALDKHDPPASSSMQLGAQVYERHCAECHGNKGQGQGEAFPALAGNRAVTLPSPTNVVRMVLHGGYQPATEGNPRPQGMPPFLHILGDKEIAAVVTFIRNAWDNRASSLDATDVYRTRERRGS</sequence>
<dbReference type="InterPro" id="IPR051459">
    <property type="entry name" value="Cytochrome_c-type_DH"/>
</dbReference>
<gene>
    <name evidence="5" type="primary">adhB_5</name>
    <name evidence="5" type="ORF">SDC9_97305</name>
</gene>
<feature type="domain" description="Cytochrome c" evidence="4">
    <location>
        <begin position="32"/>
        <end position="142"/>
    </location>
</feature>
<dbReference type="EC" id="1.1.5.5" evidence="5"/>
<keyword evidence="1" id="KW-0349">Heme</keyword>
<keyword evidence="2" id="KW-0479">Metal-binding</keyword>